<protein>
    <submittedName>
        <fullName evidence="1">Uncharacterized protein</fullName>
    </submittedName>
</protein>
<name>A0ABW9IJ99_STRGJ</name>
<evidence type="ECO:0000313" key="2">
    <source>
        <dbReference type="Proteomes" id="UP001631993"/>
    </source>
</evidence>
<keyword evidence="2" id="KW-1185">Reference proteome</keyword>
<organism evidence="1 2">
    <name type="scientific">Streptomyces galilaeus</name>
    <dbReference type="NCBI Taxonomy" id="33899"/>
    <lineage>
        <taxon>Bacteria</taxon>
        <taxon>Bacillati</taxon>
        <taxon>Actinomycetota</taxon>
        <taxon>Actinomycetes</taxon>
        <taxon>Kitasatosporales</taxon>
        <taxon>Streptomycetaceae</taxon>
        <taxon>Streptomyces</taxon>
    </lineage>
</organism>
<gene>
    <name evidence="1" type="ORF">ACKI1S_17225</name>
</gene>
<dbReference type="Proteomes" id="UP001631993">
    <property type="component" value="Unassembled WGS sequence"/>
</dbReference>
<comment type="caution">
    <text evidence="1">The sequence shown here is derived from an EMBL/GenBank/DDBJ whole genome shotgun (WGS) entry which is preliminary data.</text>
</comment>
<sequence length="75" mass="7928">MHLNGKVVFCIGPDGARVAAKRLNTGQHALCRSIDSALLLASALQRSHANGRHRCEHQDGAGGYGCNDLANTGHH</sequence>
<dbReference type="RefSeq" id="WP_369279630.1">
    <property type="nucleotide sequence ID" value="NZ_JBJVMW010000008.1"/>
</dbReference>
<proteinExistence type="predicted"/>
<accession>A0ABW9IJ99</accession>
<dbReference type="EMBL" id="JBJVNE010000008">
    <property type="protein sequence ID" value="MFM9647879.1"/>
    <property type="molecule type" value="Genomic_DNA"/>
</dbReference>
<reference evidence="1 2" key="1">
    <citation type="submission" date="2024-12" db="EMBL/GenBank/DDBJ databases">
        <title>Forecasting of Potato common scab and diversities of Pathogenic streptomyces spp. in china.</title>
        <authorList>
            <person name="Handique U."/>
            <person name="Wu J."/>
        </authorList>
    </citation>
    <scope>NUCLEOTIDE SEQUENCE [LARGE SCALE GENOMIC DNA]</scope>
    <source>
        <strain evidence="1 2">ZRIMU1585</strain>
    </source>
</reference>
<evidence type="ECO:0000313" key="1">
    <source>
        <dbReference type="EMBL" id="MFM9647879.1"/>
    </source>
</evidence>